<keyword evidence="3 6" id="KW-0256">Endoplasmic reticulum</keyword>
<dbReference type="PANTHER" id="PTHR10994">
    <property type="entry name" value="RETICULON"/>
    <property type="match status" value="1"/>
</dbReference>
<dbReference type="AlphaFoldDB" id="I6NCW1"/>
<proteinExistence type="predicted"/>
<dbReference type="InterPro" id="IPR045064">
    <property type="entry name" value="Reticulon-like"/>
</dbReference>
<evidence type="ECO:0000256" key="1">
    <source>
        <dbReference type="ARBA" id="ARBA00004477"/>
    </source>
</evidence>
<dbReference type="EMBL" id="CP002501">
    <property type="protein sequence ID" value="AET39903.1"/>
    <property type="molecule type" value="Genomic_DNA"/>
</dbReference>
<comment type="subcellular location">
    <subcellularLocation>
        <location evidence="1 6">Endoplasmic reticulum membrane</location>
        <topology evidence="1 6">Multi-pass membrane protein</topology>
    </subcellularLocation>
</comment>
<evidence type="ECO:0000313" key="10">
    <source>
        <dbReference type="Proteomes" id="UP000006790"/>
    </source>
</evidence>
<evidence type="ECO:0000256" key="3">
    <source>
        <dbReference type="ARBA" id="ARBA00022824"/>
    </source>
</evidence>
<evidence type="ECO:0000259" key="8">
    <source>
        <dbReference type="PROSITE" id="PS50845"/>
    </source>
</evidence>
<evidence type="ECO:0000256" key="6">
    <source>
        <dbReference type="RuleBase" id="RU363132"/>
    </source>
</evidence>
<evidence type="ECO:0000256" key="2">
    <source>
        <dbReference type="ARBA" id="ARBA00022692"/>
    </source>
</evidence>
<keyword evidence="10" id="KW-1185">Reference proteome</keyword>
<dbReference type="eggNOG" id="KOG1792">
    <property type="taxonomic scope" value="Eukaryota"/>
</dbReference>
<feature type="transmembrane region" description="Helical" evidence="6">
    <location>
        <begin position="127"/>
        <end position="147"/>
    </location>
</feature>
<dbReference type="STRING" id="931890.I6NCW1"/>
<reference evidence="9 10" key="1">
    <citation type="journal article" date="2011" name="G3 (Bethesda)">
        <title>Genome evolution in the Eremothecium clade of the Saccharomyces complex revealed by comparative genomics.</title>
        <authorList>
            <person name="Wendland J."/>
            <person name="Walther A."/>
        </authorList>
    </citation>
    <scope>NUCLEOTIDE SEQUENCE [LARGE SCALE GENOMIC DNA]</scope>
    <source>
        <strain evidence="10">CBS 270.75 / DBVPG 7215 / KCTC 17166 / NRRL Y-17582</strain>
    </source>
</reference>
<feature type="region of interest" description="Disordered" evidence="7">
    <location>
        <begin position="209"/>
        <end position="254"/>
    </location>
</feature>
<feature type="domain" description="Reticulon" evidence="8">
    <location>
        <begin position="3"/>
        <end position="170"/>
    </location>
</feature>
<feature type="compositionally biased region" description="Low complexity" evidence="7">
    <location>
        <begin position="209"/>
        <end position="232"/>
    </location>
</feature>
<gene>
    <name evidence="9" type="ordered locus">Ecym_5124</name>
</gene>
<dbReference type="OMA" id="TGLMKQY"/>
<dbReference type="OrthoDB" id="567788at2759"/>
<dbReference type="PROSITE" id="PS50845">
    <property type="entry name" value="RETICULON"/>
    <property type="match status" value="1"/>
</dbReference>
<dbReference type="PANTHER" id="PTHR10994:SF193">
    <property type="entry name" value="RETICULON-LIKE PROTEIN"/>
    <property type="match status" value="1"/>
</dbReference>
<comment type="caution">
    <text evidence="6">Lacks conserved residue(s) required for the propagation of feature annotation.</text>
</comment>
<evidence type="ECO:0000313" key="9">
    <source>
        <dbReference type="EMBL" id="AET39903.1"/>
    </source>
</evidence>
<dbReference type="GO" id="GO:0009617">
    <property type="term" value="P:response to bacterium"/>
    <property type="evidence" value="ECO:0007669"/>
    <property type="project" value="InterPro"/>
</dbReference>
<dbReference type="GeneID" id="11470331"/>
<sequence length="282" mass="30148">MASCDLLLWKNPVQTGKVFGGLLFLLLVLKKVNLITFFLKVGYSILFVNSTVEFVSKLVLGQGLTTKYGVKECPNIVGMLRPKIEEFLVQFPVYQAHVRRLVFAASPRQSFKAAGVLYVLHKLVSVLSLWTLVFIGVIATFTLPIVYKTYQKEIDGTVQQGVVLAKQKSIELQKIASEKAAPYMEQLDKRLGPVSQYLVPKGAAALGGSKSGSNASGPGPAATAPVSAGAGAVEEPSMATTTSASFPSVPATDVSASVTKDVDVNVAQLKQDVRETKESVGL</sequence>
<dbReference type="HOGENOM" id="CLU_050576_0_0_1"/>
<evidence type="ECO:0000256" key="4">
    <source>
        <dbReference type="ARBA" id="ARBA00022989"/>
    </source>
</evidence>
<keyword evidence="4 6" id="KW-1133">Transmembrane helix</keyword>
<evidence type="ECO:0000256" key="5">
    <source>
        <dbReference type="ARBA" id="ARBA00023136"/>
    </source>
</evidence>
<keyword evidence="2 6" id="KW-0812">Transmembrane</keyword>
<dbReference type="InParanoid" id="I6NCW1"/>
<dbReference type="KEGG" id="erc:Ecym_5124"/>
<name>I6NCW1_ERECY</name>
<organism evidence="9 10">
    <name type="scientific">Eremothecium cymbalariae (strain CBS 270.75 / DBVPG 7215 / KCTC 17166 / NRRL Y-17582)</name>
    <name type="common">Yeast</name>
    <dbReference type="NCBI Taxonomy" id="931890"/>
    <lineage>
        <taxon>Eukaryota</taxon>
        <taxon>Fungi</taxon>
        <taxon>Dikarya</taxon>
        <taxon>Ascomycota</taxon>
        <taxon>Saccharomycotina</taxon>
        <taxon>Saccharomycetes</taxon>
        <taxon>Saccharomycetales</taxon>
        <taxon>Saccharomycetaceae</taxon>
        <taxon>Eremothecium</taxon>
    </lineage>
</organism>
<dbReference type="Pfam" id="PF02453">
    <property type="entry name" value="Reticulon"/>
    <property type="match status" value="1"/>
</dbReference>
<dbReference type="InterPro" id="IPR003388">
    <property type="entry name" value="Reticulon"/>
</dbReference>
<dbReference type="Proteomes" id="UP000006790">
    <property type="component" value="Chromosome 5"/>
</dbReference>
<keyword evidence="5 6" id="KW-0472">Membrane</keyword>
<dbReference type="FunCoup" id="I6NCW1">
    <property type="interactions" value="259"/>
</dbReference>
<protein>
    <recommendedName>
        <fullName evidence="6">Reticulon-like protein</fullName>
    </recommendedName>
</protein>
<dbReference type="RefSeq" id="XP_003646720.1">
    <property type="nucleotide sequence ID" value="XM_003646672.1"/>
</dbReference>
<accession>I6NCW1</accession>
<evidence type="ECO:0000256" key="7">
    <source>
        <dbReference type="SAM" id="MobiDB-lite"/>
    </source>
</evidence>
<dbReference type="GO" id="GO:0005789">
    <property type="term" value="C:endoplasmic reticulum membrane"/>
    <property type="evidence" value="ECO:0007669"/>
    <property type="project" value="UniProtKB-SubCell"/>
</dbReference>